<protein>
    <submittedName>
        <fullName evidence="2">MBL fold metallo-hydrolase</fullName>
    </submittedName>
</protein>
<dbReference type="InterPro" id="IPR036866">
    <property type="entry name" value="RibonucZ/Hydroxyglut_hydro"/>
</dbReference>
<evidence type="ECO:0000313" key="2">
    <source>
        <dbReference type="EMBL" id="HDS10929.1"/>
    </source>
</evidence>
<dbReference type="CDD" id="cd07726">
    <property type="entry name" value="ST1585-like_MBL-fold"/>
    <property type="match status" value="1"/>
</dbReference>
<feature type="domain" description="Metallo-beta-lactamase" evidence="1">
    <location>
        <begin position="27"/>
        <end position="224"/>
    </location>
</feature>
<dbReference type="PANTHER" id="PTHR42951">
    <property type="entry name" value="METALLO-BETA-LACTAMASE DOMAIN-CONTAINING"/>
    <property type="match status" value="1"/>
</dbReference>
<reference evidence="2" key="1">
    <citation type="journal article" date="2020" name="mSystems">
        <title>Genome- and Community-Level Interaction Insights into Carbon Utilization and Element Cycling Functions of Hydrothermarchaeota in Hydrothermal Sediment.</title>
        <authorList>
            <person name="Zhou Z."/>
            <person name="Liu Y."/>
            <person name="Xu W."/>
            <person name="Pan J."/>
            <person name="Luo Z.H."/>
            <person name="Li M."/>
        </authorList>
    </citation>
    <scope>NUCLEOTIDE SEQUENCE [LARGE SCALE GENOMIC DNA]</scope>
    <source>
        <strain evidence="2">SpSt-123</strain>
    </source>
</reference>
<dbReference type="InterPro" id="IPR037482">
    <property type="entry name" value="ST1585_MBL-fold"/>
</dbReference>
<dbReference type="Pfam" id="PF00753">
    <property type="entry name" value="Lactamase_B"/>
    <property type="match status" value="1"/>
</dbReference>
<proteinExistence type="predicted"/>
<organism evidence="2">
    <name type="scientific">Fervidicoccus fontis</name>
    <dbReference type="NCBI Taxonomy" id="683846"/>
    <lineage>
        <taxon>Archaea</taxon>
        <taxon>Thermoproteota</taxon>
        <taxon>Thermoprotei</taxon>
        <taxon>Fervidicoccales</taxon>
        <taxon>Fervidicoccaceae</taxon>
        <taxon>Fervidicoccus</taxon>
    </lineage>
</organism>
<dbReference type="AlphaFoldDB" id="A0A7C1I7V6"/>
<gene>
    <name evidence="2" type="ORF">ENO04_04890</name>
</gene>
<dbReference type="PANTHER" id="PTHR42951:SF4">
    <property type="entry name" value="ACYL-COENZYME A THIOESTERASE MBLAC2"/>
    <property type="match status" value="1"/>
</dbReference>
<sequence length="300" mass="34074">MVFIKKYSFEYIDMFAIDVSPRNGESFIYSYILKNKVGKNECMLIDTGPMSSSGELLSLIKKLNCSFLHVFLTHIHIDHAGGSGYLVNAFNDKATVYVHPKGAQHLVDPERLWLSSLEVLGELAVSYGKPLPIPSSRVYATKDDEVLNIDGLEIRVLHTPGHAPHHQSLLLLNNLLFSGESLGMFFEEWNAALIASPPPFKYDVYNASLDRQIKLSPKLLALPHNTVVEFKDYISVHLAQLQLWEKIAKDSKNIEEFVNTILRNDVNVEKLWKTNLYILRETILTNLKGAYEAFRKQNNN</sequence>
<dbReference type="Gene3D" id="3.60.15.10">
    <property type="entry name" value="Ribonuclease Z/Hydroxyacylglutathione hydrolase-like"/>
    <property type="match status" value="1"/>
</dbReference>
<name>A0A7C1I7V6_9CREN</name>
<evidence type="ECO:0000259" key="1">
    <source>
        <dbReference type="SMART" id="SM00849"/>
    </source>
</evidence>
<dbReference type="EMBL" id="DSDY01000150">
    <property type="protein sequence ID" value="HDS10929.1"/>
    <property type="molecule type" value="Genomic_DNA"/>
</dbReference>
<comment type="caution">
    <text evidence="2">The sequence shown here is derived from an EMBL/GenBank/DDBJ whole genome shotgun (WGS) entry which is preliminary data.</text>
</comment>
<dbReference type="GO" id="GO:0016787">
    <property type="term" value="F:hydrolase activity"/>
    <property type="evidence" value="ECO:0007669"/>
    <property type="project" value="UniProtKB-KW"/>
</dbReference>
<dbReference type="InterPro" id="IPR050855">
    <property type="entry name" value="NDM-1-like"/>
</dbReference>
<dbReference type="SUPFAM" id="SSF56281">
    <property type="entry name" value="Metallo-hydrolase/oxidoreductase"/>
    <property type="match status" value="1"/>
</dbReference>
<dbReference type="SMART" id="SM00849">
    <property type="entry name" value="Lactamase_B"/>
    <property type="match status" value="1"/>
</dbReference>
<accession>A0A7C1I7V6</accession>
<dbReference type="InterPro" id="IPR001279">
    <property type="entry name" value="Metallo-B-lactamas"/>
</dbReference>
<keyword evidence="2" id="KW-0378">Hydrolase</keyword>